<evidence type="ECO:0000256" key="3">
    <source>
        <dbReference type="ARBA" id="ARBA00022723"/>
    </source>
</evidence>
<evidence type="ECO:0000313" key="7">
    <source>
        <dbReference type="EMBL" id="KAJ9133932.1"/>
    </source>
</evidence>
<dbReference type="PANTHER" id="PTHR30096:SF0">
    <property type="entry name" value="4,5-DOPA DIOXYGENASE EXTRADIOL-LIKE PROTEIN"/>
    <property type="match status" value="1"/>
</dbReference>
<name>A0AA38VLJ5_9PEZI</name>
<dbReference type="InterPro" id="IPR004183">
    <property type="entry name" value="Xdiol_dOase_suB"/>
</dbReference>
<dbReference type="EMBL" id="JANBVN010000192">
    <property type="protein sequence ID" value="KAJ9133932.1"/>
    <property type="molecule type" value="Genomic_DNA"/>
</dbReference>
<dbReference type="PANTHER" id="PTHR30096">
    <property type="entry name" value="4,5-DOPA DIOXYGENASE EXTRADIOL-LIKE PROTEIN"/>
    <property type="match status" value="1"/>
</dbReference>
<sequence length="274" mass="30345">MRLPTYFFSHGGPTVQYDTHHPAYPVLQTIGKEITQMKPTAVVVFSAHWQAGPNDIEVNSAESTDLIYDFYGFPKHYYQAKYPNRGSPELASKIIDLLSSAGIKATGVTRGLDHGVWSGFSVAFDPESNPLEVPLVQVSLYDNEDPDAHYALGRAVAPLRDEGIVVIGAGMSVHNLQAMQQSWGDPRPQPWAVSFDEALKEAVLTPPQYRQDRMREVTMRPDARKAHPTMDHLMPVYVAAGAAAGEQAAQIWTMQEGSFAWAQYRFGEVPKGEE</sequence>
<keyword evidence="8" id="KW-1185">Reference proteome</keyword>
<keyword evidence="4" id="KW-0862">Zinc</keyword>
<dbReference type="GO" id="GO:0008198">
    <property type="term" value="F:ferrous iron binding"/>
    <property type="evidence" value="ECO:0007669"/>
    <property type="project" value="InterPro"/>
</dbReference>
<accession>A0AA38VLJ5</accession>
<comment type="similarity">
    <text evidence="2">Belongs to the DODA-type extradiol aromatic ring-opening dioxygenase family.</text>
</comment>
<keyword evidence="3" id="KW-0479">Metal-binding</keyword>
<comment type="cofactor">
    <cofactor evidence="1">
        <name>Zn(2+)</name>
        <dbReference type="ChEBI" id="CHEBI:29105"/>
    </cofactor>
</comment>
<evidence type="ECO:0000256" key="4">
    <source>
        <dbReference type="ARBA" id="ARBA00022833"/>
    </source>
</evidence>
<feature type="domain" description="Extradiol ring-cleavage dioxygenase class III enzyme subunit B" evidence="6">
    <location>
        <begin position="6"/>
        <end position="253"/>
    </location>
</feature>
<dbReference type="GO" id="GO:0016702">
    <property type="term" value="F:oxidoreductase activity, acting on single donors with incorporation of molecular oxygen, incorporation of two atoms of oxygen"/>
    <property type="evidence" value="ECO:0007669"/>
    <property type="project" value="UniProtKB-ARBA"/>
</dbReference>
<comment type="caution">
    <text evidence="7">The sequence shown here is derived from an EMBL/GenBank/DDBJ whole genome shotgun (WGS) entry which is preliminary data.</text>
</comment>
<proteinExistence type="inferred from homology"/>
<dbReference type="Gene3D" id="3.40.830.10">
    <property type="entry name" value="LigB-like"/>
    <property type="match status" value="1"/>
</dbReference>
<evidence type="ECO:0000313" key="8">
    <source>
        <dbReference type="Proteomes" id="UP001174691"/>
    </source>
</evidence>
<dbReference type="PIRSF" id="PIRSF006157">
    <property type="entry name" value="Doxgns_DODA"/>
    <property type="match status" value="1"/>
</dbReference>
<evidence type="ECO:0000256" key="2">
    <source>
        <dbReference type="ARBA" id="ARBA00007581"/>
    </source>
</evidence>
<evidence type="ECO:0000256" key="1">
    <source>
        <dbReference type="ARBA" id="ARBA00001947"/>
    </source>
</evidence>
<reference evidence="7" key="1">
    <citation type="submission" date="2022-07" db="EMBL/GenBank/DDBJ databases">
        <title>Fungi with potential for degradation of polypropylene.</title>
        <authorList>
            <person name="Gostincar C."/>
        </authorList>
    </citation>
    <scope>NUCLEOTIDE SEQUENCE</scope>
    <source>
        <strain evidence="7">EXF-13287</strain>
    </source>
</reference>
<dbReference type="Pfam" id="PF02900">
    <property type="entry name" value="LigB"/>
    <property type="match status" value="1"/>
</dbReference>
<dbReference type="SUPFAM" id="SSF53213">
    <property type="entry name" value="LigB-like"/>
    <property type="match status" value="1"/>
</dbReference>
<gene>
    <name evidence="7" type="ORF">NKR19_g8867</name>
</gene>
<dbReference type="Proteomes" id="UP001174691">
    <property type="component" value="Unassembled WGS sequence"/>
</dbReference>
<evidence type="ECO:0000256" key="5">
    <source>
        <dbReference type="ARBA" id="ARBA00023002"/>
    </source>
</evidence>
<dbReference type="GO" id="GO:0008270">
    <property type="term" value="F:zinc ion binding"/>
    <property type="evidence" value="ECO:0007669"/>
    <property type="project" value="InterPro"/>
</dbReference>
<protein>
    <submittedName>
        <fullName evidence="7">Extradiol aromatic ring-opening dioxygenase</fullName>
    </submittedName>
</protein>
<dbReference type="AlphaFoldDB" id="A0AA38VLJ5"/>
<keyword evidence="5" id="KW-0560">Oxidoreductase</keyword>
<organism evidence="7 8">
    <name type="scientific">Coniochaeta hoffmannii</name>
    <dbReference type="NCBI Taxonomy" id="91930"/>
    <lineage>
        <taxon>Eukaryota</taxon>
        <taxon>Fungi</taxon>
        <taxon>Dikarya</taxon>
        <taxon>Ascomycota</taxon>
        <taxon>Pezizomycotina</taxon>
        <taxon>Sordariomycetes</taxon>
        <taxon>Sordariomycetidae</taxon>
        <taxon>Coniochaetales</taxon>
        <taxon>Coniochaetaceae</taxon>
        <taxon>Coniochaeta</taxon>
    </lineage>
</organism>
<keyword evidence="7" id="KW-0223">Dioxygenase</keyword>
<dbReference type="CDD" id="cd07363">
    <property type="entry name" value="45_DOPA_Dioxygenase"/>
    <property type="match status" value="1"/>
</dbReference>
<evidence type="ECO:0000259" key="6">
    <source>
        <dbReference type="Pfam" id="PF02900"/>
    </source>
</evidence>
<dbReference type="InterPro" id="IPR014436">
    <property type="entry name" value="Extradiol_dOase_DODA"/>
</dbReference>